<comment type="caution">
    <text evidence="2">The sequence shown here is derived from an EMBL/GenBank/DDBJ whole genome shotgun (WGS) entry which is preliminary data.</text>
</comment>
<accession>A0A0J6SZJ0</accession>
<dbReference type="OrthoDB" id="7999447at2"/>
<dbReference type="AlphaFoldDB" id="A0A0J6SZJ0"/>
<feature type="chain" id="PRO_5005281620" evidence="1">
    <location>
        <begin position="22"/>
        <end position="89"/>
    </location>
</feature>
<evidence type="ECO:0000256" key="1">
    <source>
        <dbReference type="SAM" id="SignalP"/>
    </source>
</evidence>
<dbReference type="PATRIC" id="fig|1187852.3.peg.428"/>
<name>A0A0J6SZJ0_9HYPH</name>
<keyword evidence="1" id="KW-0732">Signal</keyword>
<dbReference type="Proteomes" id="UP000036449">
    <property type="component" value="Unassembled WGS sequence"/>
</dbReference>
<dbReference type="EMBL" id="LABZ01000112">
    <property type="protein sequence ID" value="KMO39154.1"/>
    <property type="molecule type" value="Genomic_DNA"/>
</dbReference>
<evidence type="ECO:0000313" key="2">
    <source>
        <dbReference type="EMBL" id="KMO39154.1"/>
    </source>
</evidence>
<evidence type="ECO:0000313" key="3">
    <source>
        <dbReference type="Proteomes" id="UP000036449"/>
    </source>
</evidence>
<protein>
    <submittedName>
        <fullName evidence="2">Uncharacterized protein</fullName>
    </submittedName>
</protein>
<dbReference type="RefSeq" id="WP_048451907.1">
    <property type="nucleotide sequence ID" value="NZ_JBNNPJ010000001.1"/>
</dbReference>
<feature type="signal peptide" evidence="1">
    <location>
        <begin position="1"/>
        <end position="21"/>
    </location>
</feature>
<keyword evidence="3" id="KW-1185">Reference proteome</keyword>
<proteinExistence type="predicted"/>
<organism evidence="2 3">
    <name type="scientific">Methylobacterium tarhaniae</name>
    <dbReference type="NCBI Taxonomy" id="1187852"/>
    <lineage>
        <taxon>Bacteria</taxon>
        <taxon>Pseudomonadati</taxon>
        <taxon>Pseudomonadota</taxon>
        <taxon>Alphaproteobacteria</taxon>
        <taxon>Hyphomicrobiales</taxon>
        <taxon>Methylobacteriaceae</taxon>
        <taxon>Methylobacterium</taxon>
    </lineage>
</organism>
<sequence length="89" mass="9509">MLNFLLGAVAGALMAAVATVAALRNPDVQVKMGIVRPEPVTIQTRRPDPVCPPSPAVQAQGQVHPQATSPQVGQPEMLFARRRFWSVAP</sequence>
<gene>
    <name evidence="2" type="ORF">VQ03_16165</name>
</gene>
<reference evidence="2 3" key="1">
    <citation type="submission" date="2015-03" db="EMBL/GenBank/DDBJ databases">
        <title>Genome sequencing of Methylobacterium tarhaniae DSM 25844.</title>
        <authorList>
            <person name="Chaudhry V."/>
            <person name="Patil P.B."/>
        </authorList>
    </citation>
    <scope>NUCLEOTIDE SEQUENCE [LARGE SCALE GENOMIC DNA]</scope>
    <source>
        <strain evidence="2 3">DSM 25844</strain>
    </source>
</reference>